<dbReference type="InterPro" id="IPR001128">
    <property type="entry name" value="Cyt_P450"/>
</dbReference>
<evidence type="ECO:0000256" key="5">
    <source>
        <dbReference type="ARBA" id="ARBA00023002"/>
    </source>
</evidence>
<dbReference type="InterPro" id="IPR036396">
    <property type="entry name" value="Cyt_P450_sf"/>
</dbReference>
<evidence type="ECO:0000256" key="9">
    <source>
        <dbReference type="RuleBase" id="RU000461"/>
    </source>
</evidence>
<protein>
    <submittedName>
        <fullName evidence="10">Isotrichodermin C-15 hydroxylase</fullName>
    </submittedName>
</protein>
<dbReference type="GO" id="GO:0004497">
    <property type="term" value="F:monooxygenase activity"/>
    <property type="evidence" value="ECO:0007669"/>
    <property type="project" value="UniProtKB-KW"/>
</dbReference>
<dbReference type="EMBL" id="LFJN01000008">
    <property type="protein sequence ID" value="KPI41872.1"/>
    <property type="molecule type" value="Genomic_DNA"/>
</dbReference>
<dbReference type="STRING" id="1664694.A0A0N1HSX7"/>
<dbReference type="InterPro" id="IPR017972">
    <property type="entry name" value="Cyt_P450_CS"/>
</dbReference>
<keyword evidence="6 8" id="KW-0408">Iron</keyword>
<evidence type="ECO:0000313" key="11">
    <source>
        <dbReference type="Proteomes" id="UP000038010"/>
    </source>
</evidence>
<accession>A0A0N1HSX7</accession>
<dbReference type="GO" id="GO:0005506">
    <property type="term" value="F:iron ion binding"/>
    <property type="evidence" value="ECO:0007669"/>
    <property type="project" value="InterPro"/>
</dbReference>
<dbReference type="VEuPathDB" id="FungiDB:AB675_5661"/>
<dbReference type="AlphaFoldDB" id="A0A0N1HSX7"/>
<proteinExistence type="inferred from homology"/>
<keyword evidence="5 9" id="KW-0560">Oxidoreductase</keyword>
<reference evidence="10 11" key="1">
    <citation type="submission" date="2015-06" db="EMBL/GenBank/DDBJ databases">
        <title>Draft genome of the ant-associated black yeast Phialophora attae CBS 131958.</title>
        <authorList>
            <person name="Moreno L.F."/>
            <person name="Stielow B.J."/>
            <person name="de Hoog S."/>
            <person name="Vicente V.A."/>
            <person name="Weiss V.A."/>
            <person name="de Vries M."/>
            <person name="Cruz L.M."/>
            <person name="Souza E.M."/>
        </authorList>
    </citation>
    <scope>NUCLEOTIDE SEQUENCE [LARGE SCALE GENOMIC DNA]</scope>
    <source>
        <strain evidence="10 11">CBS 131958</strain>
    </source>
</reference>
<keyword evidence="7 9" id="KW-0503">Monooxygenase</keyword>
<evidence type="ECO:0000256" key="8">
    <source>
        <dbReference type="PIRSR" id="PIRSR602403-1"/>
    </source>
</evidence>
<keyword evidence="4 8" id="KW-0479">Metal-binding</keyword>
<sequence>MLINNLSEASLYGLVAVLIFLTARTVYRLTIHPLAKYPGPFLSKITSLPVYLQAITGDRHLIQLQEHRKYGSIVRIAPNQLSFSDPAALRTIYQSGRGNNPLRKSPWYETIDAPSGAYSLHTEISRTKHATKRKVIEGAFADSALRELEPFVVANVTTLVSLLANDQATSDAGDMKGRTAAWSKSKNMSDLATWFAYDVMGDLVFGQRFDCMTSAEHRFVPRLLMSSSAFVYPIAHLPFQFLIRPIISSPTLMSLFGGQLAKDEHAYVEYANNQVTDRISRQSAHDGNQTKIQRKDVMHYILEAPTAFTRTELDAESSLLIAAGADTTSTTLAAALFYLTLQSSAAYLRMLTEELRSKFSTIDSMTGIQLSPTAIPLLRAVIEETLRLSPSVPTHLGRLVVQRPGLAIPASDGTEEFVPTGTIVGAAAYVVHRDPSAFPYADEFRPERWLPADSSAEKSLLLQNPEQVALAKTAFCAFSLGSRGCVGKSLAYLELSLALARIIWSYNIRRAQAVEIGNDVSKIGEERRARGWQVSDDEYQLVDRFLAERDGPWLQFQARTD</sequence>
<evidence type="ECO:0000256" key="3">
    <source>
        <dbReference type="ARBA" id="ARBA00022617"/>
    </source>
</evidence>
<dbReference type="PRINTS" id="PR00385">
    <property type="entry name" value="P450"/>
</dbReference>
<dbReference type="Gene3D" id="1.10.630.10">
    <property type="entry name" value="Cytochrome P450"/>
    <property type="match status" value="1"/>
</dbReference>
<gene>
    <name evidence="10" type="ORF">AB675_5661</name>
</gene>
<evidence type="ECO:0000256" key="6">
    <source>
        <dbReference type="ARBA" id="ARBA00023004"/>
    </source>
</evidence>
<dbReference type="GO" id="GO:0020037">
    <property type="term" value="F:heme binding"/>
    <property type="evidence" value="ECO:0007669"/>
    <property type="project" value="InterPro"/>
</dbReference>
<dbReference type="OrthoDB" id="1470350at2759"/>
<dbReference type="Proteomes" id="UP000038010">
    <property type="component" value="Unassembled WGS sequence"/>
</dbReference>
<organism evidence="10 11">
    <name type="scientific">Cyphellophora attinorum</name>
    <dbReference type="NCBI Taxonomy" id="1664694"/>
    <lineage>
        <taxon>Eukaryota</taxon>
        <taxon>Fungi</taxon>
        <taxon>Dikarya</taxon>
        <taxon>Ascomycota</taxon>
        <taxon>Pezizomycotina</taxon>
        <taxon>Eurotiomycetes</taxon>
        <taxon>Chaetothyriomycetidae</taxon>
        <taxon>Chaetothyriales</taxon>
        <taxon>Cyphellophoraceae</taxon>
        <taxon>Cyphellophora</taxon>
    </lineage>
</organism>
<feature type="binding site" description="axial binding residue" evidence="8">
    <location>
        <position position="485"/>
    </location>
    <ligand>
        <name>heme</name>
        <dbReference type="ChEBI" id="CHEBI:30413"/>
    </ligand>
    <ligandPart>
        <name>Fe</name>
        <dbReference type="ChEBI" id="CHEBI:18248"/>
    </ligandPart>
</feature>
<evidence type="ECO:0000256" key="1">
    <source>
        <dbReference type="ARBA" id="ARBA00001971"/>
    </source>
</evidence>
<dbReference type="PROSITE" id="PS00086">
    <property type="entry name" value="CYTOCHROME_P450"/>
    <property type="match status" value="1"/>
</dbReference>
<dbReference type="CDD" id="cd11061">
    <property type="entry name" value="CYP67-like"/>
    <property type="match status" value="1"/>
</dbReference>
<comment type="cofactor">
    <cofactor evidence="1 8">
        <name>heme</name>
        <dbReference type="ChEBI" id="CHEBI:30413"/>
    </cofactor>
</comment>
<evidence type="ECO:0000256" key="2">
    <source>
        <dbReference type="ARBA" id="ARBA00010617"/>
    </source>
</evidence>
<name>A0A0N1HSX7_9EURO</name>
<dbReference type="GO" id="GO:0016705">
    <property type="term" value="F:oxidoreductase activity, acting on paired donors, with incorporation or reduction of molecular oxygen"/>
    <property type="evidence" value="ECO:0007669"/>
    <property type="project" value="InterPro"/>
</dbReference>
<keyword evidence="3 8" id="KW-0349">Heme</keyword>
<dbReference type="PANTHER" id="PTHR24305">
    <property type="entry name" value="CYTOCHROME P450"/>
    <property type="match status" value="1"/>
</dbReference>
<dbReference type="InterPro" id="IPR050121">
    <property type="entry name" value="Cytochrome_P450_monoxygenase"/>
</dbReference>
<comment type="caution">
    <text evidence="10">The sequence shown here is derived from an EMBL/GenBank/DDBJ whole genome shotgun (WGS) entry which is preliminary data.</text>
</comment>
<comment type="similarity">
    <text evidence="2 9">Belongs to the cytochrome P450 family.</text>
</comment>
<dbReference type="SUPFAM" id="SSF48264">
    <property type="entry name" value="Cytochrome P450"/>
    <property type="match status" value="1"/>
</dbReference>
<dbReference type="PANTHER" id="PTHR24305:SF237">
    <property type="entry name" value="CYTOCHROME P450 MONOOXYGENASE ATNE-RELATED"/>
    <property type="match status" value="1"/>
</dbReference>
<evidence type="ECO:0000256" key="4">
    <source>
        <dbReference type="ARBA" id="ARBA00022723"/>
    </source>
</evidence>
<dbReference type="Pfam" id="PF00067">
    <property type="entry name" value="p450"/>
    <property type="match status" value="1"/>
</dbReference>
<dbReference type="RefSeq" id="XP_018001835.1">
    <property type="nucleotide sequence ID" value="XM_018145892.1"/>
</dbReference>
<dbReference type="GeneID" id="28737772"/>
<dbReference type="InterPro" id="IPR002403">
    <property type="entry name" value="Cyt_P450_E_grp-IV"/>
</dbReference>
<evidence type="ECO:0000313" key="10">
    <source>
        <dbReference type="EMBL" id="KPI41872.1"/>
    </source>
</evidence>
<dbReference type="PRINTS" id="PR00465">
    <property type="entry name" value="EP450IV"/>
</dbReference>
<evidence type="ECO:0000256" key="7">
    <source>
        <dbReference type="ARBA" id="ARBA00023033"/>
    </source>
</evidence>
<keyword evidence="11" id="KW-1185">Reference proteome</keyword>